<gene>
    <name evidence="5" type="ORF">Psi01_25340</name>
</gene>
<dbReference type="PANTHER" id="PTHR44846">
    <property type="entry name" value="MANNOSYL-D-GLYCERATE TRANSPORT/METABOLISM SYSTEM REPRESSOR MNGR-RELATED"/>
    <property type="match status" value="1"/>
</dbReference>
<protein>
    <submittedName>
        <fullName evidence="5">GntR family transcriptional regulator</fullName>
    </submittedName>
</protein>
<dbReference type="SMART" id="SM00866">
    <property type="entry name" value="UTRA"/>
    <property type="match status" value="1"/>
</dbReference>
<dbReference type="Proteomes" id="UP000619788">
    <property type="component" value="Unassembled WGS sequence"/>
</dbReference>
<organism evidence="5 6">
    <name type="scientific">Planobispora siamensis</name>
    <dbReference type="NCBI Taxonomy" id="936338"/>
    <lineage>
        <taxon>Bacteria</taxon>
        <taxon>Bacillati</taxon>
        <taxon>Actinomycetota</taxon>
        <taxon>Actinomycetes</taxon>
        <taxon>Streptosporangiales</taxon>
        <taxon>Streptosporangiaceae</taxon>
        <taxon>Planobispora</taxon>
    </lineage>
</organism>
<keyword evidence="3" id="KW-0804">Transcription</keyword>
<dbReference type="SUPFAM" id="SSF64288">
    <property type="entry name" value="Chorismate lyase-like"/>
    <property type="match status" value="1"/>
</dbReference>
<dbReference type="EMBL" id="BOOJ01000023">
    <property type="protein sequence ID" value="GIH91904.1"/>
    <property type="molecule type" value="Genomic_DNA"/>
</dbReference>
<dbReference type="GO" id="GO:0003700">
    <property type="term" value="F:DNA-binding transcription factor activity"/>
    <property type="evidence" value="ECO:0007669"/>
    <property type="project" value="InterPro"/>
</dbReference>
<dbReference type="CDD" id="cd07377">
    <property type="entry name" value="WHTH_GntR"/>
    <property type="match status" value="1"/>
</dbReference>
<dbReference type="InterPro" id="IPR036388">
    <property type="entry name" value="WH-like_DNA-bd_sf"/>
</dbReference>
<name>A0A8J3SEM1_9ACTN</name>
<dbReference type="InterPro" id="IPR000524">
    <property type="entry name" value="Tscrpt_reg_HTH_GntR"/>
</dbReference>
<proteinExistence type="predicted"/>
<evidence type="ECO:0000256" key="3">
    <source>
        <dbReference type="ARBA" id="ARBA00023163"/>
    </source>
</evidence>
<evidence type="ECO:0000259" key="4">
    <source>
        <dbReference type="PROSITE" id="PS50949"/>
    </source>
</evidence>
<reference evidence="5 6" key="1">
    <citation type="submission" date="2021-01" db="EMBL/GenBank/DDBJ databases">
        <title>Whole genome shotgun sequence of Planobispora siamensis NBRC 107568.</title>
        <authorList>
            <person name="Komaki H."/>
            <person name="Tamura T."/>
        </authorList>
    </citation>
    <scope>NUCLEOTIDE SEQUENCE [LARGE SCALE GENOMIC DNA]</scope>
    <source>
        <strain evidence="5 6">NBRC 107568</strain>
    </source>
</reference>
<dbReference type="InterPro" id="IPR050679">
    <property type="entry name" value="Bact_HTH_transcr_reg"/>
</dbReference>
<dbReference type="InterPro" id="IPR036390">
    <property type="entry name" value="WH_DNA-bd_sf"/>
</dbReference>
<dbReference type="Gene3D" id="1.10.10.10">
    <property type="entry name" value="Winged helix-like DNA-binding domain superfamily/Winged helix DNA-binding domain"/>
    <property type="match status" value="1"/>
</dbReference>
<dbReference type="PANTHER" id="PTHR44846:SF17">
    <property type="entry name" value="GNTR-FAMILY TRANSCRIPTIONAL REGULATOR"/>
    <property type="match status" value="1"/>
</dbReference>
<sequence length="242" mass="26207">MARTPDDRHPYLKVAAELRAQIMSGTLAPGAQLPSTRQLAETYGVPPATIQNAVGMLKTEGYLEGHAGKGVYVRPRRARSVDVSAYFAPSPGGYSYQLLEVDAAAAAPVDVAQALELEDGQTAILRRRLLLLDGEPVELSWSYYPASIAAGSALAAPGKIRGGAPRVLAELGYPERRMVDRLSVRPPTTLEAEELEIPQGVSVIRQFRVIYSDDERPVEASVLVKPGHLYELVYEQDVPASE</sequence>
<evidence type="ECO:0000313" key="5">
    <source>
        <dbReference type="EMBL" id="GIH91904.1"/>
    </source>
</evidence>
<dbReference type="InterPro" id="IPR011663">
    <property type="entry name" value="UTRA"/>
</dbReference>
<dbReference type="SUPFAM" id="SSF46785">
    <property type="entry name" value="Winged helix' DNA-binding domain"/>
    <property type="match status" value="1"/>
</dbReference>
<dbReference type="RefSeq" id="WP_239127570.1">
    <property type="nucleotide sequence ID" value="NZ_BOOJ01000023.1"/>
</dbReference>
<keyword evidence="6" id="KW-1185">Reference proteome</keyword>
<comment type="caution">
    <text evidence="5">The sequence shown here is derived from an EMBL/GenBank/DDBJ whole genome shotgun (WGS) entry which is preliminary data.</text>
</comment>
<keyword evidence="2" id="KW-0238">DNA-binding</keyword>
<evidence type="ECO:0000256" key="2">
    <source>
        <dbReference type="ARBA" id="ARBA00023125"/>
    </source>
</evidence>
<dbReference type="SMART" id="SM00345">
    <property type="entry name" value="HTH_GNTR"/>
    <property type="match status" value="1"/>
</dbReference>
<dbReference type="InterPro" id="IPR028978">
    <property type="entry name" value="Chorismate_lyase_/UTRA_dom_sf"/>
</dbReference>
<dbReference type="Pfam" id="PF00392">
    <property type="entry name" value="GntR"/>
    <property type="match status" value="1"/>
</dbReference>
<evidence type="ECO:0000256" key="1">
    <source>
        <dbReference type="ARBA" id="ARBA00023015"/>
    </source>
</evidence>
<dbReference type="GO" id="GO:0045892">
    <property type="term" value="P:negative regulation of DNA-templated transcription"/>
    <property type="evidence" value="ECO:0007669"/>
    <property type="project" value="TreeGrafter"/>
</dbReference>
<dbReference type="GO" id="GO:0003677">
    <property type="term" value="F:DNA binding"/>
    <property type="evidence" value="ECO:0007669"/>
    <property type="project" value="UniProtKB-KW"/>
</dbReference>
<accession>A0A8J3SEM1</accession>
<dbReference type="PROSITE" id="PS50949">
    <property type="entry name" value="HTH_GNTR"/>
    <property type="match status" value="1"/>
</dbReference>
<dbReference type="Gene3D" id="3.40.1410.10">
    <property type="entry name" value="Chorismate lyase-like"/>
    <property type="match status" value="1"/>
</dbReference>
<evidence type="ECO:0000313" key="6">
    <source>
        <dbReference type="Proteomes" id="UP000619788"/>
    </source>
</evidence>
<feature type="domain" description="HTH gntR-type" evidence="4">
    <location>
        <begin position="8"/>
        <end position="76"/>
    </location>
</feature>
<dbReference type="AlphaFoldDB" id="A0A8J3SEM1"/>
<dbReference type="Pfam" id="PF07702">
    <property type="entry name" value="UTRA"/>
    <property type="match status" value="1"/>
</dbReference>
<keyword evidence="1" id="KW-0805">Transcription regulation</keyword>